<dbReference type="EMBL" id="BKCJ011905695">
    <property type="protein sequence ID" value="GFD61907.1"/>
    <property type="molecule type" value="Genomic_DNA"/>
</dbReference>
<feature type="non-terminal residue" evidence="1">
    <location>
        <position position="1"/>
    </location>
</feature>
<name>A0A699XQF0_TANCI</name>
<comment type="caution">
    <text evidence="1">The sequence shown here is derived from an EMBL/GenBank/DDBJ whole genome shotgun (WGS) entry which is preliminary data.</text>
</comment>
<proteinExistence type="predicted"/>
<sequence>TLVDWTNHDSESDGVIDDKEFGMIAGCDSKDAIKKGAAKLYNLITGANSEEANTAGDAGEFALMGVTSE</sequence>
<gene>
    <name evidence="1" type="ORF">Tci_933876</name>
</gene>
<evidence type="ECO:0000313" key="1">
    <source>
        <dbReference type="EMBL" id="GFD61907.1"/>
    </source>
</evidence>
<dbReference type="AlphaFoldDB" id="A0A699XQF0"/>
<feature type="non-terminal residue" evidence="1">
    <location>
        <position position="69"/>
    </location>
</feature>
<organism evidence="1">
    <name type="scientific">Tanacetum cinerariifolium</name>
    <name type="common">Dalmatian daisy</name>
    <name type="synonym">Chrysanthemum cinerariifolium</name>
    <dbReference type="NCBI Taxonomy" id="118510"/>
    <lineage>
        <taxon>Eukaryota</taxon>
        <taxon>Viridiplantae</taxon>
        <taxon>Streptophyta</taxon>
        <taxon>Embryophyta</taxon>
        <taxon>Tracheophyta</taxon>
        <taxon>Spermatophyta</taxon>
        <taxon>Magnoliopsida</taxon>
        <taxon>eudicotyledons</taxon>
        <taxon>Gunneridae</taxon>
        <taxon>Pentapetalae</taxon>
        <taxon>asterids</taxon>
        <taxon>campanulids</taxon>
        <taxon>Asterales</taxon>
        <taxon>Asteraceae</taxon>
        <taxon>Asteroideae</taxon>
        <taxon>Anthemideae</taxon>
        <taxon>Anthemidinae</taxon>
        <taxon>Tanacetum</taxon>
    </lineage>
</organism>
<reference evidence="1" key="1">
    <citation type="journal article" date="2019" name="Sci. Rep.">
        <title>Draft genome of Tanacetum cinerariifolium, the natural source of mosquito coil.</title>
        <authorList>
            <person name="Yamashiro T."/>
            <person name="Shiraishi A."/>
            <person name="Satake H."/>
            <person name="Nakayama K."/>
        </authorList>
    </citation>
    <scope>NUCLEOTIDE SEQUENCE</scope>
</reference>
<accession>A0A699XQF0</accession>
<protein>
    <submittedName>
        <fullName evidence="1">Uncharacterized protein</fullName>
    </submittedName>
</protein>